<accession>A0ACC2C1P8</accession>
<protein>
    <submittedName>
        <fullName evidence="1">Uncharacterized protein</fullName>
    </submittedName>
</protein>
<keyword evidence="2" id="KW-1185">Reference proteome</keyword>
<evidence type="ECO:0000313" key="2">
    <source>
        <dbReference type="Proteomes" id="UP001162992"/>
    </source>
</evidence>
<proteinExistence type="predicted"/>
<gene>
    <name evidence="1" type="ORF">O6H91_12G049100</name>
</gene>
<sequence length="358" mass="39769">MGIFQQFEDYDTGSSKRLRRPNVRLGELGYYALPLLMEKPLKRKKRKLNMNDSLEQTPLHQLSQGMFAEDGSPEAKTDSDKLVTSTQLQDVSHDKQSSFQINAGNDGDEVDSDENQSKDGMQAHWRFSKNHMISPSSFKKGKQGRRRRSALVNMPLVIREGKAKESPMRNAPNVIANIQRSPIINKTPGKLSGFPRKCISDTWDRHLKVPDSQKEHSSKLQTSANQQAGFIGINGEASVPYINVYSDLNMGDQKILAEVGLAPSGNTEKDHSEANIGILTNWSGADETTSLAVGVQKWLDTLGMSKYAKQFELHEVDHDVLPLLTLEDLREMGISAVGSRRKMFSALQGIGKEDASEG</sequence>
<name>A0ACC2C1P8_DIPCM</name>
<evidence type="ECO:0000313" key="1">
    <source>
        <dbReference type="EMBL" id="KAJ7535867.1"/>
    </source>
</evidence>
<dbReference type="EMBL" id="CM055103">
    <property type="protein sequence ID" value="KAJ7535867.1"/>
    <property type="molecule type" value="Genomic_DNA"/>
</dbReference>
<dbReference type="Proteomes" id="UP001162992">
    <property type="component" value="Chromosome 12"/>
</dbReference>
<reference evidence="2" key="1">
    <citation type="journal article" date="2024" name="Proc. Natl. Acad. Sci. U.S.A.">
        <title>Extraordinary preservation of gene collinearity over three hundred million years revealed in homosporous lycophytes.</title>
        <authorList>
            <person name="Li C."/>
            <person name="Wickell D."/>
            <person name="Kuo L.Y."/>
            <person name="Chen X."/>
            <person name="Nie B."/>
            <person name="Liao X."/>
            <person name="Peng D."/>
            <person name="Ji J."/>
            <person name="Jenkins J."/>
            <person name="Williams M."/>
            <person name="Shu S."/>
            <person name="Plott C."/>
            <person name="Barry K."/>
            <person name="Rajasekar S."/>
            <person name="Grimwood J."/>
            <person name="Han X."/>
            <person name="Sun S."/>
            <person name="Hou Z."/>
            <person name="He W."/>
            <person name="Dai G."/>
            <person name="Sun C."/>
            <person name="Schmutz J."/>
            <person name="Leebens-Mack J.H."/>
            <person name="Li F.W."/>
            <person name="Wang L."/>
        </authorList>
    </citation>
    <scope>NUCLEOTIDE SEQUENCE [LARGE SCALE GENOMIC DNA]</scope>
    <source>
        <strain evidence="2">cv. PW_Plant_1</strain>
    </source>
</reference>
<comment type="caution">
    <text evidence="1">The sequence shown here is derived from an EMBL/GenBank/DDBJ whole genome shotgun (WGS) entry which is preliminary data.</text>
</comment>
<organism evidence="1 2">
    <name type="scientific">Diphasiastrum complanatum</name>
    <name type="common">Issler's clubmoss</name>
    <name type="synonym">Lycopodium complanatum</name>
    <dbReference type="NCBI Taxonomy" id="34168"/>
    <lineage>
        <taxon>Eukaryota</taxon>
        <taxon>Viridiplantae</taxon>
        <taxon>Streptophyta</taxon>
        <taxon>Embryophyta</taxon>
        <taxon>Tracheophyta</taxon>
        <taxon>Lycopodiopsida</taxon>
        <taxon>Lycopodiales</taxon>
        <taxon>Lycopodiaceae</taxon>
        <taxon>Lycopodioideae</taxon>
        <taxon>Diphasiastrum</taxon>
    </lineage>
</organism>